<name>A0ABU9KZU7_9FLAO</name>
<keyword evidence="1 2" id="KW-0690">Ribosome biogenesis</keyword>
<evidence type="ECO:0000256" key="1">
    <source>
        <dbReference type="ARBA" id="ARBA00022517"/>
    </source>
</evidence>
<keyword evidence="4" id="KW-1185">Reference proteome</keyword>
<comment type="subunit">
    <text evidence="2">Monomer. Binds 30S ribosomal subunits, but not 50S ribosomal subunits or 70S ribosomes.</text>
</comment>
<comment type="similarity">
    <text evidence="2">Belongs to the RbfA family.</text>
</comment>
<keyword evidence="2" id="KW-0963">Cytoplasm</keyword>
<gene>
    <name evidence="2 3" type="primary">rbfA</name>
    <name evidence="3" type="ORF">AABB81_07410</name>
</gene>
<organism evidence="3 4">
    <name type="scientific">Lutimonas vermicola</name>
    <dbReference type="NCBI Taxonomy" id="414288"/>
    <lineage>
        <taxon>Bacteria</taxon>
        <taxon>Pseudomonadati</taxon>
        <taxon>Bacteroidota</taxon>
        <taxon>Flavobacteriia</taxon>
        <taxon>Flavobacteriales</taxon>
        <taxon>Flavobacteriaceae</taxon>
        <taxon>Lutimonas</taxon>
    </lineage>
</organism>
<dbReference type="PANTHER" id="PTHR33515">
    <property type="entry name" value="RIBOSOME-BINDING FACTOR A, CHLOROPLASTIC-RELATED"/>
    <property type="match status" value="1"/>
</dbReference>
<dbReference type="Pfam" id="PF02033">
    <property type="entry name" value="RBFA"/>
    <property type="match status" value="1"/>
</dbReference>
<dbReference type="HAMAP" id="MF_00003">
    <property type="entry name" value="RbfA"/>
    <property type="match status" value="1"/>
</dbReference>
<dbReference type="PANTHER" id="PTHR33515:SF1">
    <property type="entry name" value="RIBOSOME-BINDING FACTOR A, CHLOROPLASTIC-RELATED"/>
    <property type="match status" value="1"/>
</dbReference>
<accession>A0ABU9KZU7</accession>
<dbReference type="InterPro" id="IPR015946">
    <property type="entry name" value="KH_dom-like_a/b"/>
</dbReference>
<protein>
    <recommendedName>
        <fullName evidence="2">Ribosome-binding factor A</fullName>
    </recommendedName>
</protein>
<proteinExistence type="inferred from homology"/>
<evidence type="ECO:0000313" key="4">
    <source>
        <dbReference type="Proteomes" id="UP001474120"/>
    </source>
</evidence>
<dbReference type="InterPro" id="IPR023799">
    <property type="entry name" value="RbfA_dom_sf"/>
</dbReference>
<dbReference type="EMBL" id="JBCDNA010000001">
    <property type="protein sequence ID" value="MEL4455719.1"/>
    <property type="molecule type" value="Genomic_DNA"/>
</dbReference>
<comment type="subcellular location">
    <subcellularLocation>
        <location evidence="2">Cytoplasm</location>
    </subcellularLocation>
</comment>
<comment type="function">
    <text evidence="2">One of several proteins that assist in the late maturation steps of the functional core of the 30S ribosomal subunit. Associates with free 30S ribosomal subunits (but not with 30S subunits that are part of 70S ribosomes or polysomes). Required for efficient processing of 16S rRNA. May interact with the 5'-terminal helix region of 16S rRNA.</text>
</comment>
<reference evidence="3 4" key="1">
    <citation type="submission" date="2024-04" db="EMBL/GenBank/DDBJ databases">
        <title>whole genome sequencing of Lutimonas vermicola strain IMCC1616.</title>
        <authorList>
            <person name="Bae S.S."/>
        </authorList>
    </citation>
    <scope>NUCLEOTIDE SEQUENCE [LARGE SCALE GENOMIC DNA]</scope>
    <source>
        <strain evidence="3 4">IMCC1616</strain>
    </source>
</reference>
<dbReference type="Proteomes" id="UP001474120">
    <property type="component" value="Unassembled WGS sequence"/>
</dbReference>
<sequence length="131" mass="14750">METNRQKKIAGVIQKDLVDILQGAARDGMKGVVISVTKVHVTTDLGQAKAYLSIFPSDKKDEIMEGIKANTVMIRHALAIRTKNQLRRMPELMFFVDDSLDYIEGIDKALRGEDDPIRNAQKPGQKKNRKD</sequence>
<dbReference type="Gene3D" id="3.30.300.20">
    <property type="match status" value="1"/>
</dbReference>
<evidence type="ECO:0000256" key="2">
    <source>
        <dbReference type="HAMAP-Rule" id="MF_00003"/>
    </source>
</evidence>
<comment type="caution">
    <text evidence="3">The sequence shown here is derived from an EMBL/GenBank/DDBJ whole genome shotgun (WGS) entry which is preliminary data.</text>
</comment>
<dbReference type="SUPFAM" id="SSF89919">
    <property type="entry name" value="Ribosome-binding factor A, RbfA"/>
    <property type="match status" value="1"/>
</dbReference>
<dbReference type="RefSeq" id="WP_342159606.1">
    <property type="nucleotide sequence ID" value="NZ_JBCDNA010000001.1"/>
</dbReference>
<dbReference type="NCBIfam" id="TIGR00082">
    <property type="entry name" value="rbfA"/>
    <property type="match status" value="1"/>
</dbReference>
<dbReference type="InterPro" id="IPR000238">
    <property type="entry name" value="RbfA"/>
</dbReference>
<evidence type="ECO:0000313" key="3">
    <source>
        <dbReference type="EMBL" id="MEL4455719.1"/>
    </source>
</evidence>